<reference evidence="6 7" key="1">
    <citation type="submission" date="2018-08" db="EMBL/GenBank/DDBJ databases">
        <title>A genome reference for cultivated species of the human gut microbiota.</title>
        <authorList>
            <person name="Zou Y."/>
            <person name="Xue W."/>
            <person name="Luo G."/>
        </authorList>
    </citation>
    <scope>NUCLEOTIDE SEQUENCE [LARGE SCALE GENOMIC DNA]</scope>
    <source>
        <strain evidence="6 7">AM07-24</strain>
    </source>
</reference>
<feature type="domain" description="Response regulatory" evidence="4">
    <location>
        <begin position="2"/>
        <end position="120"/>
    </location>
</feature>
<dbReference type="SMART" id="SM00850">
    <property type="entry name" value="LytTR"/>
    <property type="match status" value="1"/>
</dbReference>
<evidence type="ECO:0000259" key="5">
    <source>
        <dbReference type="PROSITE" id="PS50930"/>
    </source>
</evidence>
<dbReference type="RefSeq" id="WP_067539334.1">
    <property type="nucleotide sequence ID" value="NZ_AP025567.1"/>
</dbReference>
<keyword evidence="6" id="KW-0238">DNA-binding</keyword>
<evidence type="ECO:0000256" key="1">
    <source>
        <dbReference type="ARBA" id="ARBA00018672"/>
    </source>
</evidence>
<dbReference type="SMART" id="SM00448">
    <property type="entry name" value="REC"/>
    <property type="match status" value="1"/>
</dbReference>
<dbReference type="Pfam" id="PF00072">
    <property type="entry name" value="Response_reg"/>
    <property type="match status" value="1"/>
</dbReference>
<dbReference type="SUPFAM" id="SSF52172">
    <property type="entry name" value="CheY-like"/>
    <property type="match status" value="1"/>
</dbReference>
<dbReference type="STRING" id="1776384.GCA_900086585_02626"/>
<organism evidence="6 7">
    <name type="scientific">Emergencia timonensis</name>
    <dbReference type="NCBI Taxonomy" id="1776384"/>
    <lineage>
        <taxon>Bacteria</taxon>
        <taxon>Bacillati</taxon>
        <taxon>Bacillota</taxon>
        <taxon>Clostridia</taxon>
        <taxon>Peptostreptococcales</taxon>
        <taxon>Anaerovoracaceae</taxon>
        <taxon>Emergencia</taxon>
    </lineage>
</organism>
<dbReference type="InterPro" id="IPR046947">
    <property type="entry name" value="LytR-like"/>
</dbReference>
<dbReference type="InterPro" id="IPR011006">
    <property type="entry name" value="CheY-like_superfamily"/>
</dbReference>
<proteinExistence type="predicted"/>
<dbReference type="PANTHER" id="PTHR37299:SF1">
    <property type="entry name" value="STAGE 0 SPORULATION PROTEIN A HOMOLOG"/>
    <property type="match status" value="1"/>
</dbReference>
<dbReference type="EMBL" id="QRMS01000001">
    <property type="protein sequence ID" value="RHJ89323.1"/>
    <property type="molecule type" value="Genomic_DNA"/>
</dbReference>
<dbReference type="Gene3D" id="2.40.50.1020">
    <property type="entry name" value="LytTr DNA-binding domain"/>
    <property type="match status" value="1"/>
</dbReference>
<comment type="caution">
    <text evidence="6">The sequence shown here is derived from an EMBL/GenBank/DDBJ whole genome shotgun (WGS) entry which is preliminary data.</text>
</comment>
<dbReference type="Proteomes" id="UP000284841">
    <property type="component" value="Unassembled WGS sequence"/>
</dbReference>
<dbReference type="GO" id="GO:0003677">
    <property type="term" value="F:DNA binding"/>
    <property type="evidence" value="ECO:0007669"/>
    <property type="project" value="UniProtKB-KW"/>
</dbReference>
<dbReference type="AlphaFoldDB" id="A0A415E6C3"/>
<dbReference type="PANTHER" id="PTHR37299">
    <property type="entry name" value="TRANSCRIPTIONAL REGULATOR-RELATED"/>
    <property type="match status" value="1"/>
</dbReference>
<accession>A0A415E6C3</accession>
<dbReference type="PROSITE" id="PS50930">
    <property type="entry name" value="HTH_LYTTR"/>
    <property type="match status" value="1"/>
</dbReference>
<dbReference type="Pfam" id="PF04397">
    <property type="entry name" value="LytTR"/>
    <property type="match status" value="1"/>
</dbReference>
<comment type="function">
    <text evidence="2">May play the central regulatory role in sporulation. It may be an element of the effector pathway responsible for the activation of sporulation genes in response to nutritional stress. Spo0A may act in concert with spo0H (a sigma factor) to control the expression of some genes that are critical to the sporulation process.</text>
</comment>
<evidence type="ECO:0000256" key="3">
    <source>
        <dbReference type="PROSITE-ProRule" id="PRU00169"/>
    </source>
</evidence>
<name>A0A415E6C3_9FIRM</name>
<keyword evidence="3" id="KW-0597">Phosphoprotein</keyword>
<dbReference type="Gene3D" id="3.40.50.2300">
    <property type="match status" value="1"/>
</dbReference>
<dbReference type="InterPro" id="IPR001789">
    <property type="entry name" value="Sig_transdc_resp-reg_receiver"/>
</dbReference>
<sequence length="240" mass="27602">MLALICDDLAEDRRVLTEYCARYGKEKKLKLQTLQYENAGALLQSKEVMHADILFLDIYMEGASGIDAANILRGKGYNGTLIFTTTSREHYAEGFDLAAAHYLIKPITWESFCEAVGRCNKIGELEKKYIRVNIGRSELNVDVDGIRYIEVYGHKTIISTIRGEINVTQSLTALEQTLPSDTFLKCYRCFLINMNYVQRIEGEVFLMKDNREIPISRDKRSQIKNIYLDYLFSKMEDETC</sequence>
<gene>
    <name evidence="6" type="ORF">DW099_01735</name>
</gene>
<feature type="domain" description="HTH LytTR-type" evidence="5">
    <location>
        <begin position="130"/>
        <end position="229"/>
    </location>
</feature>
<evidence type="ECO:0000256" key="2">
    <source>
        <dbReference type="ARBA" id="ARBA00024867"/>
    </source>
</evidence>
<keyword evidence="7" id="KW-1185">Reference proteome</keyword>
<dbReference type="InterPro" id="IPR007492">
    <property type="entry name" value="LytTR_DNA-bd_dom"/>
</dbReference>
<feature type="modified residue" description="4-aspartylphosphate" evidence="3">
    <location>
        <position position="57"/>
    </location>
</feature>
<evidence type="ECO:0000313" key="7">
    <source>
        <dbReference type="Proteomes" id="UP000284841"/>
    </source>
</evidence>
<dbReference type="OrthoDB" id="9779387at2"/>
<protein>
    <recommendedName>
        <fullName evidence="1">Stage 0 sporulation protein A homolog</fullName>
    </recommendedName>
</protein>
<dbReference type="GO" id="GO:0000156">
    <property type="term" value="F:phosphorelay response regulator activity"/>
    <property type="evidence" value="ECO:0007669"/>
    <property type="project" value="InterPro"/>
</dbReference>
<dbReference type="PROSITE" id="PS50110">
    <property type="entry name" value="RESPONSE_REGULATORY"/>
    <property type="match status" value="1"/>
</dbReference>
<evidence type="ECO:0000259" key="4">
    <source>
        <dbReference type="PROSITE" id="PS50110"/>
    </source>
</evidence>
<evidence type="ECO:0000313" key="6">
    <source>
        <dbReference type="EMBL" id="RHJ89323.1"/>
    </source>
</evidence>